<dbReference type="AlphaFoldDB" id="A0A098AP73"/>
<dbReference type="GO" id="GO:0045259">
    <property type="term" value="C:proton-transporting ATP synthase complex"/>
    <property type="evidence" value="ECO:0007669"/>
    <property type="project" value="UniProtKB-KW"/>
</dbReference>
<evidence type="ECO:0000256" key="2">
    <source>
        <dbReference type="ARBA" id="ARBA00006810"/>
    </source>
</evidence>
<evidence type="ECO:0000256" key="6">
    <source>
        <dbReference type="ARBA" id="ARBA00022781"/>
    </source>
</evidence>
<feature type="transmembrane region" description="Helical" evidence="11">
    <location>
        <begin position="58"/>
        <end position="84"/>
    </location>
</feature>
<keyword evidence="7 11" id="KW-1133">Transmembrane helix</keyword>
<keyword evidence="10" id="KW-0066">ATP synthesis</keyword>
<keyword evidence="8" id="KW-0406">Ion transport</keyword>
<feature type="transmembrane region" description="Helical" evidence="11">
    <location>
        <begin position="158"/>
        <end position="182"/>
    </location>
</feature>
<dbReference type="GO" id="GO:1902600">
    <property type="term" value="P:proton transmembrane transport"/>
    <property type="evidence" value="ECO:0007669"/>
    <property type="project" value="UniProtKB-KW"/>
</dbReference>
<evidence type="ECO:0000313" key="12">
    <source>
        <dbReference type="EMBL" id="CDP54374.1"/>
    </source>
</evidence>
<keyword evidence="4" id="KW-0138">CF(0)</keyword>
<dbReference type="SUPFAM" id="SSF81336">
    <property type="entry name" value="F1F0 ATP synthase subunit A"/>
    <property type="match status" value="1"/>
</dbReference>
<dbReference type="InterPro" id="IPR035908">
    <property type="entry name" value="F0_ATP_A_sf"/>
</dbReference>
<evidence type="ECO:0000256" key="11">
    <source>
        <dbReference type="SAM" id="Phobius"/>
    </source>
</evidence>
<feature type="transmembrane region" description="Helical" evidence="11">
    <location>
        <begin position="27"/>
        <end position="46"/>
    </location>
</feature>
<protein>
    <submittedName>
        <fullName evidence="12">ATP synthase F0 subunit 6</fullName>
    </submittedName>
</protein>
<keyword evidence="9 11" id="KW-0472">Membrane</keyword>
<evidence type="ECO:0000256" key="8">
    <source>
        <dbReference type="ARBA" id="ARBA00023065"/>
    </source>
</evidence>
<keyword evidence="6" id="KW-0375">Hydrogen ion transport</keyword>
<evidence type="ECO:0000256" key="7">
    <source>
        <dbReference type="ARBA" id="ARBA00022989"/>
    </source>
</evidence>
<dbReference type="EMBL" id="HG975307">
    <property type="protein sequence ID" value="CDP54374.1"/>
    <property type="molecule type" value="Genomic_DNA"/>
</dbReference>
<gene>
    <name evidence="12" type="primary">ATP6</name>
</gene>
<evidence type="ECO:0000256" key="3">
    <source>
        <dbReference type="ARBA" id="ARBA00022448"/>
    </source>
</evidence>
<feature type="transmembrane region" description="Helical" evidence="11">
    <location>
        <begin position="119"/>
        <end position="138"/>
    </location>
</feature>
<evidence type="ECO:0000256" key="1">
    <source>
        <dbReference type="ARBA" id="ARBA00004141"/>
    </source>
</evidence>
<dbReference type="GO" id="GO:0006754">
    <property type="term" value="P:ATP biosynthetic process"/>
    <property type="evidence" value="ECO:0007669"/>
    <property type="project" value="UniProtKB-KW"/>
</dbReference>
<organism evidence="12">
    <name type="scientific">Echinococcus granulosus</name>
    <name type="common">Hydatid tapeworm</name>
    <dbReference type="NCBI Taxonomy" id="6210"/>
    <lineage>
        <taxon>Eukaryota</taxon>
        <taxon>Metazoa</taxon>
        <taxon>Spiralia</taxon>
        <taxon>Lophotrochozoa</taxon>
        <taxon>Platyhelminthes</taxon>
        <taxon>Cestoda</taxon>
        <taxon>Eucestoda</taxon>
        <taxon>Cyclophyllidea</taxon>
        <taxon>Taeniidae</taxon>
        <taxon>Echinococcus</taxon>
        <taxon>Echinococcus granulosus group</taxon>
    </lineage>
</organism>
<evidence type="ECO:0000256" key="10">
    <source>
        <dbReference type="ARBA" id="ARBA00023310"/>
    </source>
</evidence>
<comment type="subcellular location">
    <subcellularLocation>
        <location evidence="1">Membrane</location>
        <topology evidence="1">Multi-pass membrane protein</topology>
    </subcellularLocation>
</comment>
<keyword evidence="3" id="KW-0813">Transport</keyword>
<name>A0A098AP73_ECHGR</name>
<evidence type="ECO:0000256" key="9">
    <source>
        <dbReference type="ARBA" id="ARBA00023136"/>
    </source>
</evidence>
<keyword evidence="5 11" id="KW-0812">Transmembrane</keyword>
<feature type="non-terminal residue" evidence="12">
    <location>
        <position position="1"/>
    </location>
</feature>
<comment type="similarity">
    <text evidence="2">Belongs to the ATPase A chain family.</text>
</comment>
<evidence type="ECO:0000256" key="4">
    <source>
        <dbReference type="ARBA" id="ARBA00022547"/>
    </source>
</evidence>
<feature type="transmembrane region" description="Helical" evidence="11">
    <location>
        <begin position="90"/>
        <end position="112"/>
    </location>
</feature>
<feature type="transmembrane region" description="Helical" evidence="11">
    <location>
        <begin position="5"/>
        <end position="21"/>
    </location>
</feature>
<feature type="non-terminal residue" evidence="12">
    <location>
        <position position="190"/>
    </location>
</feature>
<reference evidence="12" key="1">
    <citation type="submission" date="2014-04" db="EMBL/GenBank/DDBJ databases">
        <title>Phylogenetics of Echinococcus sensu stricto.</title>
        <authorList>
            <person name="Beato S."/>
            <person name="Parreira R."/>
            <person name="Roque C."/>
            <person name="Gracio M.A."/>
        </authorList>
    </citation>
    <scope>NUCLEOTIDE SEQUENCE</scope>
    <source>
        <strain evidence="12">S2</strain>
    </source>
</reference>
<accession>A0A098AP73</accession>
<sequence>VSYYYFVLLALVLMWFMVYRLPYCYSVYLFSVFLFCVVFVMFVSLFMCRIFNNVNGFFACFVPLGTPLWICFLVCLAESISYVIRPVVLVLRPFINISLGCFGAVALGNLCFVNCWWGLVLVGLFFYEVFVVLIHWYIVSSILDFSVDHEVDICLYGFFILMLLFFHLCFLCCFVFCVVWWIDYSGFEFF</sequence>
<keyword evidence="12" id="KW-0496">Mitochondrion</keyword>
<geneLocation type="mitochondrion" evidence="12"/>
<evidence type="ECO:0000256" key="5">
    <source>
        <dbReference type="ARBA" id="ARBA00022692"/>
    </source>
</evidence>
<proteinExistence type="inferred from homology"/>